<dbReference type="SUPFAM" id="SSF89392">
    <property type="entry name" value="Prokaryotic lipoproteins and lipoprotein localization factors"/>
    <property type="match status" value="1"/>
</dbReference>
<evidence type="ECO:0000259" key="2">
    <source>
        <dbReference type="Pfam" id="PF14371"/>
    </source>
</evidence>
<sequence>MKNMKGEFALKKVFSVLLGTVLAATLISGCGGGQQTPSSTQTSSASHQEAQAPSTSDDLKTLLAKAKDIKTISYTMVMTGDGKELAKSKMWMKGQKVKMEMSDGAMKGTFYVDSAKKVAYTYIPEQNTAMKMDMAQFENKKSKTPLDYGEQLEADETKYSVIGDEDLRGEPCKVVEAKDKDAVSKLWISKKLGMPIRVESKNNGTLNTIDFIDFETADIPDSQFELPAGVQIVDMNDLMKGMPKAEN</sequence>
<gene>
    <name evidence="3" type="ORF">GJ688_04205</name>
</gene>
<accession>A0A6I3SH92</accession>
<name>A0A6I3SH92_HELMO</name>
<organism evidence="3 4">
    <name type="scientific">Heliobacterium mobile</name>
    <name type="common">Heliobacillus mobilis</name>
    <dbReference type="NCBI Taxonomy" id="28064"/>
    <lineage>
        <taxon>Bacteria</taxon>
        <taxon>Bacillati</taxon>
        <taxon>Bacillota</taxon>
        <taxon>Clostridia</taxon>
        <taxon>Eubacteriales</taxon>
        <taxon>Heliobacteriaceae</taxon>
        <taxon>Heliobacterium</taxon>
    </lineage>
</organism>
<dbReference type="OrthoDB" id="1807188at2"/>
<dbReference type="InterPro" id="IPR052944">
    <property type="entry name" value="Sporulation_related"/>
</dbReference>
<keyword evidence="4" id="KW-1185">Reference proteome</keyword>
<protein>
    <submittedName>
        <fullName evidence="3">DUF4412 domain-containing protein</fullName>
    </submittedName>
</protein>
<feature type="domain" description="DUF4412" evidence="2">
    <location>
        <begin position="75"/>
        <end position="193"/>
    </location>
</feature>
<feature type="region of interest" description="Disordered" evidence="1">
    <location>
        <begin position="33"/>
        <end position="57"/>
    </location>
</feature>
<evidence type="ECO:0000256" key="1">
    <source>
        <dbReference type="SAM" id="MobiDB-lite"/>
    </source>
</evidence>
<dbReference type="Proteomes" id="UP000430670">
    <property type="component" value="Unassembled WGS sequence"/>
</dbReference>
<dbReference type="PANTHER" id="PTHR37507">
    <property type="entry name" value="SPORULATION PROTEIN YDCC"/>
    <property type="match status" value="1"/>
</dbReference>
<dbReference type="InterPro" id="IPR029046">
    <property type="entry name" value="LolA/LolB/LppX"/>
</dbReference>
<evidence type="ECO:0000313" key="3">
    <source>
        <dbReference type="EMBL" id="MTV48186.1"/>
    </source>
</evidence>
<dbReference type="EMBL" id="WNKU01000003">
    <property type="protein sequence ID" value="MTV48186.1"/>
    <property type="molecule type" value="Genomic_DNA"/>
</dbReference>
<reference evidence="3 4" key="1">
    <citation type="submission" date="2019-11" db="EMBL/GenBank/DDBJ databases">
        <title>Whole-genome sequence of a the green, strictly anaerobic photosynthetic bacterium Heliobacillus mobilis DSM 6151.</title>
        <authorList>
            <person name="Kyndt J.A."/>
            <person name="Meyer T.E."/>
        </authorList>
    </citation>
    <scope>NUCLEOTIDE SEQUENCE [LARGE SCALE GENOMIC DNA]</scope>
    <source>
        <strain evidence="3 4">DSM 6151</strain>
    </source>
</reference>
<dbReference type="PROSITE" id="PS51257">
    <property type="entry name" value="PROKAR_LIPOPROTEIN"/>
    <property type="match status" value="1"/>
</dbReference>
<dbReference type="AlphaFoldDB" id="A0A6I3SH92"/>
<evidence type="ECO:0000313" key="4">
    <source>
        <dbReference type="Proteomes" id="UP000430670"/>
    </source>
</evidence>
<feature type="compositionally biased region" description="Low complexity" evidence="1">
    <location>
        <begin position="35"/>
        <end position="52"/>
    </location>
</feature>
<dbReference type="Pfam" id="PF14371">
    <property type="entry name" value="DUF4412"/>
    <property type="match status" value="1"/>
</dbReference>
<dbReference type="Gene3D" id="2.50.20.10">
    <property type="entry name" value="Lipoprotein localisation LolA/LolB/LppX"/>
    <property type="match status" value="1"/>
</dbReference>
<proteinExistence type="predicted"/>
<dbReference type="InterPro" id="IPR025524">
    <property type="entry name" value="DUF4412"/>
</dbReference>
<dbReference type="PANTHER" id="PTHR37507:SF2">
    <property type="entry name" value="SPORULATION PROTEIN YDCC"/>
    <property type="match status" value="1"/>
</dbReference>
<comment type="caution">
    <text evidence="3">The sequence shown here is derived from an EMBL/GenBank/DDBJ whole genome shotgun (WGS) entry which is preliminary data.</text>
</comment>